<dbReference type="Gene3D" id="3.30.750.70">
    <property type="entry name" value="4-hydroxybutyrate coenzyme like domains"/>
    <property type="match status" value="1"/>
</dbReference>
<evidence type="ECO:0000313" key="1">
    <source>
        <dbReference type="Proteomes" id="UP000095280"/>
    </source>
</evidence>
<dbReference type="WBParaSite" id="maker-unitig_31971-snap-gene-0.1-mRNA-1">
    <property type="protein sequence ID" value="maker-unitig_31971-snap-gene-0.1-mRNA-1"/>
    <property type="gene ID" value="maker-unitig_31971-snap-gene-0.1"/>
</dbReference>
<keyword evidence="1" id="KW-1185">Reference proteome</keyword>
<dbReference type="GO" id="GO:0005739">
    <property type="term" value="C:mitochondrion"/>
    <property type="evidence" value="ECO:0007669"/>
    <property type="project" value="TreeGrafter"/>
</dbReference>
<reference evidence="2" key="1">
    <citation type="submission" date="2016-11" db="UniProtKB">
        <authorList>
            <consortium name="WormBaseParasite"/>
        </authorList>
    </citation>
    <scope>IDENTIFICATION</scope>
</reference>
<dbReference type="InterPro" id="IPR046433">
    <property type="entry name" value="ActCoA_hydro"/>
</dbReference>
<dbReference type="Proteomes" id="UP000095280">
    <property type="component" value="Unplaced"/>
</dbReference>
<sequence>QCCQQPVELSEPSSIAACRLAVVKRAYYLSGEIHHEPFHPIPGRNPGMAEWSAGFRASSGQRASIFSFTEKKLKDIKLMHIHTEGPAKYNEPEYEGIFRQQFIFHVFELPASGHPRRQSRLHAHLFCPEQIPLLVLGATTSSWDMALIMRESEVAAHPRRTPTISLFPPRLTASFTCRENLQEMPARQHAMKQRSPSAKPKIAQNLLSRIAVLAELGSHKDLGVHSEMFSDGIVGSNAKLAPIHECLERKYKHPEKIVSGFVIGSNKVFNFINDNPFVELCDIQFTNRTAIICPESAKKIARRPQQEQRHRLLRALLAEEQLESFSDSDWVPVNRCVC</sequence>
<proteinExistence type="predicted"/>
<dbReference type="PANTHER" id="PTHR21432">
    <property type="entry name" value="ACETYL-COA HYDROLASE-RELATED"/>
    <property type="match status" value="1"/>
</dbReference>
<organism evidence="1 2">
    <name type="scientific">Macrostomum lignano</name>
    <dbReference type="NCBI Taxonomy" id="282301"/>
    <lineage>
        <taxon>Eukaryota</taxon>
        <taxon>Metazoa</taxon>
        <taxon>Spiralia</taxon>
        <taxon>Lophotrochozoa</taxon>
        <taxon>Platyhelminthes</taxon>
        <taxon>Rhabditophora</taxon>
        <taxon>Macrostomorpha</taxon>
        <taxon>Macrostomida</taxon>
        <taxon>Macrostomidae</taxon>
        <taxon>Macrostomum</taxon>
    </lineage>
</organism>
<evidence type="ECO:0000313" key="2">
    <source>
        <dbReference type="WBParaSite" id="maker-unitig_31971-snap-gene-0.1-mRNA-1"/>
    </source>
</evidence>
<dbReference type="GO" id="GO:0008775">
    <property type="term" value="F:acetate CoA-transferase activity"/>
    <property type="evidence" value="ECO:0007669"/>
    <property type="project" value="InterPro"/>
</dbReference>
<protein>
    <submittedName>
        <fullName evidence="2">HTH OST-type domain-containing protein</fullName>
    </submittedName>
</protein>
<dbReference type="AlphaFoldDB" id="A0A1I8FFK6"/>
<dbReference type="PANTHER" id="PTHR21432:SF20">
    <property type="entry name" value="ACETYL-COA HYDROLASE"/>
    <property type="match status" value="1"/>
</dbReference>
<dbReference type="GO" id="GO:0006083">
    <property type="term" value="P:acetate metabolic process"/>
    <property type="evidence" value="ECO:0007669"/>
    <property type="project" value="InterPro"/>
</dbReference>
<accession>A0A1I8FFK6</accession>
<name>A0A1I8FFK6_9PLAT</name>